<dbReference type="AlphaFoldDB" id="A0AAQ0EQ00"/>
<evidence type="ECO:0000256" key="1">
    <source>
        <dbReference type="SAM" id="MobiDB-lite"/>
    </source>
</evidence>
<gene>
    <name evidence="2" type="ORF">INQ84_03165</name>
</gene>
<evidence type="ECO:0000313" key="2">
    <source>
        <dbReference type="EMBL" id="QYC74103.1"/>
    </source>
</evidence>
<feature type="region of interest" description="Disordered" evidence="1">
    <location>
        <begin position="17"/>
        <end position="41"/>
    </location>
</feature>
<sequence>MSALGSICGWFSGSITSSVSSDRGEENQVVEEDQSDSPQPISSQNLSATILNCSPGAVPTGSSGVYTRCGGRWVSVVTKQPANAKPVSPATISQPKTKTFSSVASRQSGILGVLLLGLSGGQDFSEFCAAVLGSASRASGGIGGSCEHKVLRDHLKSCSPKEARTFLEAVLGMKNASSYSSKLSSTFCTQYVLPLSEGRCSQSGAVSRMVSFLEFLNKKSLATSCGGCCPDKRSQNPLTGPFGKAGVGVSQLLWRCASNHSSAVADCCSAIAEHCQAPFGYPWLG</sequence>
<organism evidence="2 3">
    <name type="scientific">Chlamydia suis</name>
    <dbReference type="NCBI Taxonomy" id="83559"/>
    <lineage>
        <taxon>Bacteria</taxon>
        <taxon>Pseudomonadati</taxon>
        <taxon>Chlamydiota</taxon>
        <taxon>Chlamydiia</taxon>
        <taxon>Chlamydiales</taxon>
        <taxon>Chlamydiaceae</taxon>
        <taxon>Chlamydia/Chlamydophila group</taxon>
        <taxon>Chlamydia</taxon>
    </lineage>
</organism>
<name>A0AAQ0EQ00_9CHLA</name>
<accession>A0AAQ0EQ00</accession>
<dbReference type="Proteomes" id="UP000825134">
    <property type="component" value="Chromosome"/>
</dbReference>
<protein>
    <submittedName>
        <fullName evidence="2">Uncharacterized protein</fullName>
    </submittedName>
</protein>
<reference evidence="2" key="1">
    <citation type="journal article" date="2021" name="Front. Microbiol.">
        <title>Generation of Tetracycline and Rifamycin Resistant Chlamydia Suis Recombinants.</title>
        <authorList>
            <person name="Marti H."/>
            <person name="Bommana S."/>
            <person name="Read T.D."/>
            <person name="Pesch T."/>
            <person name="Prahauser B."/>
            <person name="Dean D."/>
            <person name="Borel N."/>
        </authorList>
    </citation>
    <scope>NUCLEOTIDE SEQUENCE</scope>
    <source>
        <strain evidence="2">208.1</strain>
    </source>
</reference>
<evidence type="ECO:0000313" key="3">
    <source>
        <dbReference type="Proteomes" id="UP000825134"/>
    </source>
</evidence>
<dbReference type="EMBL" id="CP063185">
    <property type="protein sequence ID" value="QYC74103.1"/>
    <property type="molecule type" value="Genomic_DNA"/>
</dbReference>
<proteinExistence type="predicted"/>
<dbReference type="RefSeq" id="WP_219664275.1">
    <property type="nucleotide sequence ID" value="NZ_CP063064.1"/>
</dbReference>